<reference evidence="2 3" key="1">
    <citation type="submission" date="2008-07" db="EMBL/GenBank/DDBJ databases">
        <authorList>
            <person name="Tandeau de Marsac N."/>
            <person name="Ferriera S."/>
            <person name="Johnson J."/>
            <person name="Kravitz S."/>
            <person name="Beeson K."/>
            <person name="Sutton G."/>
            <person name="Rogers Y.-H."/>
            <person name="Friedman R."/>
            <person name="Frazier M."/>
            <person name="Venter J.C."/>
        </authorList>
    </citation>
    <scope>NUCLEOTIDE SEQUENCE [LARGE SCALE GENOMIC DNA]</scope>
    <source>
        <strain evidence="2 3">PCC 7420</strain>
    </source>
</reference>
<evidence type="ECO:0000256" key="1">
    <source>
        <dbReference type="SAM" id="SignalP"/>
    </source>
</evidence>
<dbReference type="HOGENOM" id="CLU_140872_0_0_3"/>
<dbReference type="EMBL" id="DS989841">
    <property type="protein sequence ID" value="EDX78831.1"/>
    <property type="molecule type" value="Genomic_DNA"/>
</dbReference>
<gene>
    <name evidence="2" type="ORF">MC7420_7484</name>
</gene>
<dbReference type="AlphaFoldDB" id="B4VH30"/>
<evidence type="ECO:0000313" key="2">
    <source>
        <dbReference type="EMBL" id="EDX78831.1"/>
    </source>
</evidence>
<evidence type="ECO:0008006" key="4">
    <source>
        <dbReference type="Google" id="ProtNLM"/>
    </source>
</evidence>
<dbReference type="RefSeq" id="WP_006098308.1">
    <property type="nucleotide sequence ID" value="NZ_DS989841.1"/>
</dbReference>
<dbReference type="STRING" id="118168.MC7420_7484"/>
<proteinExistence type="predicted"/>
<organism evidence="2 3">
    <name type="scientific">Coleofasciculus chthonoplastes PCC 7420</name>
    <dbReference type="NCBI Taxonomy" id="118168"/>
    <lineage>
        <taxon>Bacteria</taxon>
        <taxon>Bacillati</taxon>
        <taxon>Cyanobacteriota</taxon>
        <taxon>Cyanophyceae</taxon>
        <taxon>Coleofasciculales</taxon>
        <taxon>Coleofasciculaceae</taxon>
        <taxon>Coleofasciculus</taxon>
    </lineage>
</organism>
<feature type="chain" id="PRO_5002827559" description="Lipoprotein" evidence="1">
    <location>
        <begin position="31"/>
        <end position="148"/>
    </location>
</feature>
<dbReference type="eggNOG" id="ENOG5032S1I">
    <property type="taxonomic scope" value="Bacteria"/>
</dbReference>
<name>B4VH30_9CYAN</name>
<keyword evidence="1" id="KW-0732">Signal</keyword>
<dbReference type="Proteomes" id="UP000003835">
    <property type="component" value="Unassembled WGS sequence"/>
</dbReference>
<keyword evidence="3" id="KW-1185">Reference proteome</keyword>
<dbReference type="OrthoDB" id="572662at2"/>
<feature type="signal peptide" evidence="1">
    <location>
        <begin position="1"/>
        <end position="30"/>
    </location>
</feature>
<evidence type="ECO:0000313" key="3">
    <source>
        <dbReference type="Proteomes" id="UP000003835"/>
    </source>
</evidence>
<dbReference type="PROSITE" id="PS51257">
    <property type="entry name" value="PROKAR_LIPOPROTEIN"/>
    <property type="match status" value="1"/>
</dbReference>
<accession>B4VH30</accession>
<protein>
    <recommendedName>
        <fullName evidence="4">Lipoprotein</fullName>
    </recommendedName>
</protein>
<sequence>MYRPRRNFLRLSVTAVISLLAVSCGQSKVAQCNQMIQVANQAVSDAKVVTSGVQEDNPQAEAMRQAAAVMDKASEEMNAIEVTDETLQDYQASFVNMYRDTSQAMRNFAVAFEQKDRQGAETAQMSLQQATTPEKQLVDNLNAYCSGQ</sequence>